<accession>A0ABX6TRR7</accession>
<evidence type="ECO:0000313" key="1">
    <source>
        <dbReference type="EMBL" id="QNR95674.1"/>
    </source>
</evidence>
<reference evidence="2" key="1">
    <citation type="submission" date="2014-08" db="EMBL/GenBank/DDBJ databases">
        <title>Complete genome sequence of Streptomyces lividans TK24.</title>
        <authorList>
            <consortium name="StrepSynth"/>
            <person name="Ruckert C."/>
            <person name="Fridjonson O.H."/>
            <person name="Lambert C."/>
            <person name="van Wezel G.P."/>
            <person name="Bernaerts K."/>
            <person name="Anne J."/>
            <person name="Economou A."/>
            <person name="Kalinowski J."/>
        </authorList>
    </citation>
    <scope>NUCLEOTIDE SEQUENCE [LARGE SCALE GENOMIC DNA]</scope>
    <source>
        <strain evidence="2">TK24</strain>
    </source>
</reference>
<gene>
    <name evidence="1" type="ORF">SLIV_36413</name>
</gene>
<sequence length="35" mass="4054">MAAQVPLFPVRFTDEWLPDGEAEGTRSPTWHMHRS</sequence>
<proteinExistence type="predicted"/>
<keyword evidence="2" id="KW-1185">Reference proteome</keyword>
<dbReference type="EMBL" id="CP009124">
    <property type="protein sequence ID" value="QNR95674.1"/>
    <property type="molecule type" value="Genomic_DNA"/>
</dbReference>
<protein>
    <recommendedName>
        <fullName evidence="3">AraC family transcriptional regulator</fullName>
    </recommendedName>
</protein>
<name>A0ABX6TRR7_STRLI</name>
<organism evidence="1 2">
    <name type="scientific">Streptomyces lividans TK24</name>
    <dbReference type="NCBI Taxonomy" id="457428"/>
    <lineage>
        <taxon>Bacteria</taxon>
        <taxon>Bacillati</taxon>
        <taxon>Actinomycetota</taxon>
        <taxon>Actinomycetes</taxon>
        <taxon>Kitasatosporales</taxon>
        <taxon>Streptomycetaceae</taxon>
        <taxon>Streptomyces</taxon>
    </lineage>
</organism>
<evidence type="ECO:0008006" key="3">
    <source>
        <dbReference type="Google" id="ProtNLM"/>
    </source>
</evidence>
<evidence type="ECO:0000313" key="2">
    <source>
        <dbReference type="Proteomes" id="UP000028682"/>
    </source>
</evidence>
<dbReference type="Proteomes" id="UP000028682">
    <property type="component" value="Chromosome"/>
</dbReference>